<sequence length="146" mass="15592">MKKLVFSLLTLVVLASCNNNKASTANQDSSVVNQGSSVNQASAPKFKFENNVHDFGKITEGEKVSYNYEFTNVGKTPLIIKEAIASCGCTIPEPPKDPISPGAKGIIKVVFNSTGKEGLQDKVITITANTIPAQTQVHLIGEVTKK</sequence>
<dbReference type="Proteomes" id="UP000660024">
    <property type="component" value="Unassembled WGS sequence"/>
</dbReference>
<evidence type="ECO:0000256" key="1">
    <source>
        <dbReference type="SAM" id="SignalP"/>
    </source>
</evidence>
<dbReference type="PROSITE" id="PS51257">
    <property type="entry name" value="PROKAR_LIPOPROTEIN"/>
    <property type="match status" value="1"/>
</dbReference>
<dbReference type="Gene3D" id="2.60.40.10">
    <property type="entry name" value="Immunoglobulins"/>
    <property type="match status" value="1"/>
</dbReference>
<protein>
    <submittedName>
        <fullName evidence="2">DUF1573 domain-containing protein</fullName>
    </submittedName>
</protein>
<evidence type="ECO:0000313" key="2">
    <source>
        <dbReference type="EMBL" id="MBK0382954.1"/>
    </source>
</evidence>
<dbReference type="InterPro" id="IPR013783">
    <property type="entry name" value="Ig-like_fold"/>
</dbReference>
<name>A0ABS1BJ81_9SPHI</name>
<dbReference type="EMBL" id="JAEHFY010000010">
    <property type="protein sequence ID" value="MBK0382954.1"/>
    <property type="molecule type" value="Genomic_DNA"/>
</dbReference>
<dbReference type="RefSeq" id="WP_200585765.1">
    <property type="nucleotide sequence ID" value="NZ_JAEHFY010000010.1"/>
</dbReference>
<reference evidence="2 3" key="1">
    <citation type="submission" date="2020-12" db="EMBL/GenBank/DDBJ databases">
        <title>Bacterial novel species Pedobacter sp. SD-b isolated from soil.</title>
        <authorList>
            <person name="Jung H.-Y."/>
        </authorList>
    </citation>
    <scope>NUCLEOTIDE SEQUENCE [LARGE SCALE GENOMIC DNA]</scope>
    <source>
        <strain evidence="2 3">SD-b</strain>
    </source>
</reference>
<evidence type="ECO:0000313" key="3">
    <source>
        <dbReference type="Proteomes" id="UP000660024"/>
    </source>
</evidence>
<dbReference type="PANTHER" id="PTHR37833:SF1">
    <property type="entry name" value="SIGNAL PEPTIDE PROTEIN"/>
    <property type="match status" value="1"/>
</dbReference>
<proteinExistence type="predicted"/>
<dbReference type="Pfam" id="PF07610">
    <property type="entry name" value="DUF1573"/>
    <property type="match status" value="1"/>
</dbReference>
<keyword evidence="3" id="KW-1185">Reference proteome</keyword>
<feature type="signal peptide" evidence="1">
    <location>
        <begin position="1"/>
        <end position="22"/>
    </location>
</feature>
<feature type="chain" id="PRO_5046109454" evidence="1">
    <location>
        <begin position="23"/>
        <end position="146"/>
    </location>
</feature>
<organism evidence="2 3">
    <name type="scientific">Pedobacter segetis</name>
    <dbReference type="NCBI Taxonomy" id="2793069"/>
    <lineage>
        <taxon>Bacteria</taxon>
        <taxon>Pseudomonadati</taxon>
        <taxon>Bacteroidota</taxon>
        <taxon>Sphingobacteriia</taxon>
        <taxon>Sphingobacteriales</taxon>
        <taxon>Sphingobacteriaceae</taxon>
        <taxon>Pedobacter</taxon>
    </lineage>
</organism>
<gene>
    <name evidence="2" type="ORF">I5M32_08275</name>
</gene>
<comment type="caution">
    <text evidence="2">The sequence shown here is derived from an EMBL/GenBank/DDBJ whole genome shotgun (WGS) entry which is preliminary data.</text>
</comment>
<dbReference type="PANTHER" id="PTHR37833">
    <property type="entry name" value="LIPOPROTEIN-RELATED"/>
    <property type="match status" value="1"/>
</dbReference>
<keyword evidence="1" id="KW-0732">Signal</keyword>
<dbReference type="InterPro" id="IPR011467">
    <property type="entry name" value="DUF1573"/>
</dbReference>
<accession>A0ABS1BJ81</accession>